<dbReference type="OrthoDB" id="10636106at2759"/>
<dbReference type="Proteomes" id="UP000247498">
    <property type="component" value="Unassembled WGS sequence"/>
</dbReference>
<comment type="caution">
    <text evidence="2">The sequence shown here is derived from an EMBL/GenBank/DDBJ whole genome shotgun (WGS) entry which is preliminary data.</text>
</comment>
<dbReference type="InParanoid" id="A0A2V0P580"/>
<gene>
    <name evidence="2" type="ORF">Rsub_07519</name>
</gene>
<feature type="compositionally biased region" description="Gly residues" evidence="1">
    <location>
        <begin position="450"/>
        <end position="460"/>
    </location>
</feature>
<protein>
    <submittedName>
        <fullName evidence="2">Uncharacterized protein</fullName>
    </submittedName>
</protein>
<proteinExistence type="predicted"/>
<feature type="compositionally biased region" description="Low complexity" evidence="1">
    <location>
        <begin position="520"/>
        <end position="534"/>
    </location>
</feature>
<feature type="region of interest" description="Disordered" evidence="1">
    <location>
        <begin position="364"/>
        <end position="413"/>
    </location>
</feature>
<feature type="region of interest" description="Disordered" evidence="1">
    <location>
        <begin position="427"/>
        <end position="550"/>
    </location>
</feature>
<reference evidence="2 3" key="1">
    <citation type="journal article" date="2018" name="Sci. Rep.">
        <title>Raphidocelis subcapitata (=Pseudokirchneriella subcapitata) provides an insight into genome evolution and environmental adaptations in the Sphaeropleales.</title>
        <authorList>
            <person name="Suzuki S."/>
            <person name="Yamaguchi H."/>
            <person name="Nakajima N."/>
            <person name="Kawachi M."/>
        </authorList>
    </citation>
    <scope>NUCLEOTIDE SEQUENCE [LARGE SCALE GENOMIC DNA]</scope>
    <source>
        <strain evidence="2 3">NIES-35</strain>
    </source>
</reference>
<dbReference type="EMBL" id="BDRX01000059">
    <property type="protein sequence ID" value="GBF95018.1"/>
    <property type="molecule type" value="Genomic_DNA"/>
</dbReference>
<evidence type="ECO:0000256" key="1">
    <source>
        <dbReference type="SAM" id="MobiDB-lite"/>
    </source>
</evidence>
<name>A0A2V0P580_9CHLO</name>
<keyword evidence="3" id="KW-1185">Reference proteome</keyword>
<evidence type="ECO:0000313" key="2">
    <source>
        <dbReference type="EMBL" id="GBF95018.1"/>
    </source>
</evidence>
<feature type="compositionally biased region" description="Gly residues" evidence="1">
    <location>
        <begin position="476"/>
        <end position="505"/>
    </location>
</feature>
<feature type="compositionally biased region" description="Low complexity" evidence="1">
    <location>
        <begin position="92"/>
        <end position="106"/>
    </location>
</feature>
<feature type="compositionally biased region" description="Low complexity" evidence="1">
    <location>
        <begin position="13"/>
        <end position="23"/>
    </location>
</feature>
<organism evidence="2 3">
    <name type="scientific">Raphidocelis subcapitata</name>
    <dbReference type="NCBI Taxonomy" id="307507"/>
    <lineage>
        <taxon>Eukaryota</taxon>
        <taxon>Viridiplantae</taxon>
        <taxon>Chlorophyta</taxon>
        <taxon>core chlorophytes</taxon>
        <taxon>Chlorophyceae</taxon>
        <taxon>CS clade</taxon>
        <taxon>Sphaeropleales</taxon>
        <taxon>Selenastraceae</taxon>
        <taxon>Raphidocelis</taxon>
    </lineage>
</organism>
<evidence type="ECO:0000313" key="3">
    <source>
        <dbReference type="Proteomes" id="UP000247498"/>
    </source>
</evidence>
<accession>A0A2V0P580</accession>
<sequence length="550" mass="53838">MEPETWAGGGNGAAPEPEASAAPAAPPPPAKPTARDGQRHMDAICAALSFHRDQGLAWMPECMDDYLRTALQQAAHSGGDRSDQPTLPAALQPPQHQQQQQQQQQQADGAHIVALGSAEHAKGSGARAARWVVQIGVLVGSPALLPAGAISSEEAALAAEAAGDAGAAAACRVLSIQDGRPAAVGRAVTLALSRGEWARYGLKLAALSPGDDGDVTGTARLEELPGIPRVPVALLVASRTLFWNPPDPDTAALGARRRAAPRAPELAPKTEAGLFGKALAAALSDLRGQLPRGYLQSRAQARVAACLPPVARCIATIARNATNPGLLPYACTLLACQPAGLEVRLLAAMEGAADAALCAQQPEGGGGGGAGRGGSRGGGGGRGGAGRGGGGGGGPETAEGGEEGDSGGVGQRAAPALENGAEWAACEDGSLQSGGPSPRQPSKRPRRGRGGAGGGAGPALGDGSPSDGLWGDEEFCGGGDGSDGGSSDGGSSDGGSSGDGGGGGTQPPEDGDPGCDHDWAAGAGADGAAAQGVEAGMGSGGGDEDASLLF</sequence>
<dbReference type="AlphaFoldDB" id="A0A2V0P580"/>
<feature type="compositionally biased region" description="Gly residues" evidence="1">
    <location>
        <begin position="364"/>
        <end position="395"/>
    </location>
</feature>
<feature type="region of interest" description="Disordered" evidence="1">
    <location>
        <begin position="1"/>
        <end position="37"/>
    </location>
</feature>
<feature type="region of interest" description="Disordered" evidence="1">
    <location>
        <begin position="73"/>
        <end position="109"/>
    </location>
</feature>